<name>A0A803PDJ2_CANSA</name>
<reference evidence="3" key="1">
    <citation type="submission" date="2018-11" db="EMBL/GenBank/DDBJ databases">
        <authorList>
            <person name="Grassa J C."/>
        </authorList>
    </citation>
    <scope>NUCLEOTIDE SEQUENCE [LARGE SCALE GENOMIC DNA]</scope>
</reference>
<evidence type="ECO:0000256" key="1">
    <source>
        <dbReference type="SAM" id="MobiDB-lite"/>
    </source>
</evidence>
<evidence type="ECO:0000313" key="3">
    <source>
        <dbReference type="EnsemblPlants" id="cds.evm.model.04.1544"/>
    </source>
</evidence>
<dbReference type="EMBL" id="UZAU01000392">
    <property type="status" value="NOT_ANNOTATED_CDS"/>
    <property type="molecule type" value="Genomic_DNA"/>
</dbReference>
<protein>
    <submittedName>
        <fullName evidence="3">Uncharacterized protein</fullName>
    </submittedName>
</protein>
<feature type="region of interest" description="Disordered" evidence="1">
    <location>
        <begin position="43"/>
        <end position="69"/>
    </location>
</feature>
<sequence>MPKVLVFILTATSTFNLKPFRSGGFHETPPSAWKVELFQGSSRTSISRDKGDPHAQSSSRSMRPPSSIQVSPEVMWSTQPIKYQGTKWSRCLTCLAGWLARDVSWDEVIRCNSTQRAVRKDLAVYRLAHRLDLWLWIGRLTIVSLGGMPSIILFYTAQGDIRRGGS</sequence>
<keyword evidence="2" id="KW-0812">Transmembrane</keyword>
<dbReference type="Gramene" id="evm.model.04.1544">
    <property type="protein sequence ID" value="cds.evm.model.04.1544"/>
    <property type="gene ID" value="evm.TU.04.1544"/>
</dbReference>
<keyword evidence="4" id="KW-1185">Reference proteome</keyword>
<evidence type="ECO:0000256" key="2">
    <source>
        <dbReference type="SAM" id="Phobius"/>
    </source>
</evidence>
<dbReference type="EnsemblPlants" id="evm.model.04.1544">
    <property type="protein sequence ID" value="cds.evm.model.04.1544"/>
    <property type="gene ID" value="evm.TU.04.1544"/>
</dbReference>
<organism evidence="3 4">
    <name type="scientific">Cannabis sativa</name>
    <name type="common">Hemp</name>
    <name type="synonym">Marijuana</name>
    <dbReference type="NCBI Taxonomy" id="3483"/>
    <lineage>
        <taxon>Eukaryota</taxon>
        <taxon>Viridiplantae</taxon>
        <taxon>Streptophyta</taxon>
        <taxon>Embryophyta</taxon>
        <taxon>Tracheophyta</taxon>
        <taxon>Spermatophyta</taxon>
        <taxon>Magnoliopsida</taxon>
        <taxon>eudicotyledons</taxon>
        <taxon>Gunneridae</taxon>
        <taxon>Pentapetalae</taxon>
        <taxon>rosids</taxon>
        <taxon>fabids</taxon>
        <taxon>Rosales</taxon>
        <taxon>Cannabaceae</taxon>
        <taxon>Cannabis</taxon>
    </lineage>
</organism>
<feature type="transmembrane region" description="Helical" evidence="2">
    <location>
        <begin position="133"/>
        <end position="157"/>
    </location>
</feature>
<keyword evidence="2" id="KW-0472">Membrane</keyword>
<accession>A0A803PDJ2</accession>
<reference evidence="3" key="2">
    <citation type="submission" date="2021-03" db="UniProtKB">
        <authorList>
            <consortium name="EnsemblPlants"/>
        </authorList>
    </citation>
    <scope>IDENTIFICATION</scope>
</reference>
<proteinExistence type="predicted"/>
<dbReference type="Proteomes" id="UP000596661">
    <property type="component" value="Chromosome 4"/>
</dbReference>
<dbReference type="AlphaFoldDB" id="A0A803PDJ2"/>
<evidence type="ECO:0000313" key="4">
    <source>
        <dbReference type="Proteomes" id="UP000596661"/>
    </source>
</evidence>
<feature type="compositionally biased region" description="Low complexity" evidence="1">
    <location>
        <begin position="57"/>
        <end position="67"/>
    </location>
</feature>
<keyword evidence="2" id="KW-1133">Transmembrane helix</keyword>